<evidence type="ECO:0000313" key="3">
    <source>
        <dbReference type="Proteomes" id="UP001380822"/>
    </source>
</evidence>
<dbReference type="EMBL" id="JBAKBE010000010">
    <property type="protein sequence ID" value="MEH0097776.1"/>
    <property type="molecule type" value="Genomic_DNA"/>
</dbReference>
<keyword evidence="3" id="KW-1185">Reference proteome</keyword>
<keyword evidence="1" id="KW-0472">Membrane</keyword>
<comment type="caution">
    <text evidence="2">The sequence shown here is derived from an EMBL/GenBank/DDBJ whole genome shotgun (WGS) entry which is preliminary data.</text>
</comment>
<evidence type="ECO:0000313" key="2">
    <source>
        <dbReference type="EMBL" id="MEH0097776.1"/>
    </source>
</evidence>
<keyword evidence="1" id="KW-0812">Transmembrane</keyword>
<keyword evidence="1" id="KW-1133">Transmembrane helix</keyword>
<accession>A0ABU7ZRC3</accession>
<protein>
    <recommendedName>
        <fullName evidence="4">DUF3068 domain-containing protein</fullName>
    </recommendedName>
</protein>
<organism evidence="2 3">
    <name type="scientific">Pannonibacter anstelovis</name>
    <dbReference type="NCBI Taxonomy" id="3121537"/>
    <lineage>
        <taxon>Bacteria</taxon>
        <taxon>Pseudomonadati</taxon>
        <taxon>Pseudomonadota</taxon>
        <taxon>Alphaproteobacteria</taxon>
        <taxon>Hyphomicrobiales</taxon>
        <taxon>Stappiaceae</taxon>
        <taxon>Pannonibacter</taxon>
    </lineage>
</organism>
<reference evidence="2 3" key="1">
    <citation type="submission" date="2024-02" db="EMBL/GenBank/DDBJ databases">
        <title>A new putative Pannonibacter species isolated from two cases of bloodstream infections in paediatric patients.</title>
        <authorList>
            <person name="Castellana S."/>
            <person name="De Laurentiis V."/>
            <person name="Grassi M."/>
            <person name="De Leonardis F."/>
            <person name="Mosca A."/>
            <person name="De Carlo C."/>
            <person name="Sparapano E."/>
            <person name="Ronga L."/>
            <person name="Santacroce L."/>
            <person name="Chironna M."/>
            <person name="De Robertis A."/>
            <person name="Bianco A."/>
            <person name="Del Sambro L."/>
            <person name="Capozzi L."/>
            <person name="Parisi A."/>
        </authorList>
    </citation>
    <scope>NUCLEOTIDE SEQUENCE [LARGE SCALE GENOMIC DNA]</scope>
    <source>
        <strain evidence="2 3">Pt2</strain>
    </source>
</reference>
<sequence>MGRLVWWLGVPAVFGAGVFAGVLFSPPLGTALLEVAGLDGGGRKALIDYTTTGAVEPSPGNNPEPPGDPSATIAHLMNGAAQTASYVYLQEHAYILSPHAIASGEDLILPEDLTRLSLTELGKRHAQADAAGRAAILEEVQRRELRVTEISGEFFPDMVLDSPHNAFIYVNRGKKGDTVAATGPAAAMSIRATMEPVTLAPVQTETSSTIGAQLHGAGFDIEPKEMIWRQVPDGQEETFLWVVTPRKEGRLQLTVDLRQKLIFGGETIERPVRSFPKTIAVSADLFTRIGRAVGGVSVALDTANKIGIAIAAFLGIAGIGGLGTLIQYLYRRLRPSRAADV</sequence>
<name>A0ABU7ZRC3_9HYPH</name>
<dbReference type="RefSeq" id="WP_334252616.1">
    <property type="nucleotide sequence ID" value="NZ_JBAKBE010000010.1"/>
</dbReference>
<dbReference type="Proteomes" id="UP001380822">
    <property type="component" value="Unassembled WGS sequence"/>
</dbReference>
<feature type="transmembrane region" description="Helical" evidence="1">
    <location>
        <begin position="306"/>
        <end position="330"/>
    </location>
</feature>
<proteinExistence type="predicted"/>
<evidence type="ECO:0008006" key="4">
    <source>
        <dbReference type="Google" id="ProtNLM"/>
    </source>
</evidence>
<gene>
    <name evidence="2" type="ORF">V6L76_16065</name>
</gene>
<evidence type="ECO:0000256" key="1">
    <source>
        <dbReference type="SAM" id="Phobius"/>
    </source>
</evidence>